<reference evidence="1" key="1">
    <citation type="submission" date="2011-11" db="EMBL/GenBank/DDBJ databases">
        <authorList>
            <person name="Carlson J."/>
            <person name="Booth B."/>
            <person name="Frise E."/>
            <person name="Park S."/>
            <person name="Wan K."/>
            <person name="Yu C."/>
            <person name="Celniker S."/>
        </authorList>
    </citation>
    <scope>NUCLEOTIDE SEQUENCE</scope>
</reference>
<protein>
    <submittedName>
        <fullName evidence="1">AT30086p1</fullName>
    </submittedName>
</protein>
<dbReference type="AlphaFoldDB" id="G7H817"/>
<gene>
    <name evidence="1" type="primary">CG7158-RA</name>
</gene>
<accession>G7H817</accession>
<organism evidence="1">
    <name type="scientific">Drosophila melanogaster</name>
    <name type="common">Fruit fly</name>
    <dbReference type="NCBI Taxonomy" id="7227"/>
    <lineage>
        <taxon>Eukaryota</taxon>
        <taxon>Metazoa</taxon>
        <taxon>Ecdysozoa</taxon>
        <taxon>Arthropoda</taxon>
        <taxon>Hexapoda</taxon>
        <taxon>Insecta</taxon>
        <taxon>Pterygota</taxon>
        <taxon>Neoptera</taxon>
        <taxon>Endopterygota</taxon>
        <taxon>Diptera</taxon>
        <taxon>Brachycera</taxon>
        <taxon>Muscomorpha</taxon>
        <taxon>Ephydroidea</taxon>
        <taxon>Drosophilidae</taxon>
        <taxon>Drosophila</taxon>
        <taxon>Sophophora</taxon>
    </lineage>
</organism>
<evidence type="ECO:0000313" key="1">
    <source>
        <dbReference type="EMBL" id="AER42876.1"/>
    </source>
</evidence>
<dbReference type="EMBL" id="BT132740">
    <property type="protein sequence ID" value="AER42876.1"/>
    <property type="molecule type" value="mRNA"/>
</dbReference>
<sequence>MIPTAQETIIGGSECEKLGVEQSVSLVKKVPCVSRNAALRVATAYGFYRGPFILGFFLRTGHRQLECIVGQVVGSY</sequence>
<proteinExistence type="evidence at transcript level"/>
<name>G7H817_DROME</name>